<comment type="pathway">
    <text evidence="2">Protein modification; protein ubiquitination.</text>
</comment>
<dbReference type="Proteomes" id="UP000008810">
    <property type="component" value="Chromosome 3"/>
</dbReference>
<evidence type="ECO:0000256" key="8">
    <source>
        <dbReference type="ARBA" id="ARBA00022833"/>
    </source>
</evidence>
<dbReference type="InterPro" id="IPR001841">
    <property type="entry name" value="Znf_RING"/>
</dbReference>
<reference evidence="13" key="3">
    <citation type="submission" date="2018-08" db="UniProtKB">
        <authorList>
            <consortium name="EnsemblPlants"/>
        </authorList>
    </citation>
    <scope>IDENTIFICATION</scope>
    <source>
        <strain evidence="13">cv. Bd21</strain>
    </source>
</reference>
<gene>
    <name evidence="12" type="ORF">BRADI_3g12560v3</name>
</gene>
<proteinExistence type="predicted"/>
<dbReference type="EnsemblPlants" id="PNT66465">
    <property type="protein sequence ID" value="PNT66465"/>
    <property type="gene ID" value="BRADI_3g12560v3"/>
</dbReference>
<evidence type="ECO:0000256" key="4">
    <source>
        <dbReference type="ARBA" id="ARBA00022679"/>
    </source>
</evidence>
<keyword evidence="10" id="KW-0812">Transmembrane</keyword>
<dbReference type="SMART" id="SM00184">
    <property type="entry name" value="RING"/>
    <property type="match status" value="1"/>
</dbReference>
<dbReference type="EMBL" id="CM000882">
    <property type="protein sequence ID" value="PNT66465.1"/>
    <property type="molecule type" value="Genomic_DNA"/>
</dbReference>
<dbReference type="Pfam" id="PF13639">
    <property type="entry name" value="zf-RING_2"/>
    <property type="match status" value="1"/>
</dbReference>
<dbReference type="GO" id="GO:0008270">
    <property type="term" value="F:zinc ion binding"/>
    <property type="evidence" value="ECO:0007669"/>
    <property type="project" value="UniProtKB-KW"/>
</dbReference>
<reference evidence="12 13" key="1">
    <citation type="journal article" date="2010" name="Nature">
        <title>Genome sequencing and analysis of the model grass Brachypodium distachyon.</title>
        <authorList>
            <consortium name="International Brachypodium Initiative"/>
        </authorList>
    </citation>
    <scope>NUCLEOTIDE SEQUENCE [LARGE SCALE GENOMIC DNA]</scope>
    <source>
        <strain evidence="12 13">Bd21</strain>
    </source>
</reference>
<name>A0A2K2CWR4_BRADI</name>
<dbReference type="GO" id="GO:0061630">
    <property type="term" value="F:ubiquitin protein ligase activity"/>
    <property type="evidence" value="ECO:0007669"/>
    <property type="project" value="UniProtKB-EC"/>
</dbReference>
<comment type="catalytic activity">
    <reaction evidence="1">
        <text>S-ubiquitinyl-[E2 ubiquitin-conjugating enzyme]-L-cysteine + [acceptor protein]-L-lysine = [E2 ubiquitin-conjugating enzyme]-L-cysteine + N(6)-ubiquitinyl-[acceptor protein]-L-lysine.</text>
        <dbReference type="EC" id="2.3.2.27"/>
    </reaction>
</comment>
<dbReference type="EC" id="2.3.2.27" evidence="3"/>
<keyword evidence="7" id="KW-0833">Ubl conjugation pathway</keyword>
<keyword evidence="8" id="KW-0862">Zinc</keyword>
<evidence type="ECO:0000259" key="11">
    <source>
        <dbReference type="PROSITE" id="PS50089"/>
    </source>
</evidence>
<sequence>MGIGAQAAAADPFPGGNSSSFVILSVSVAGILAISLLLLTYYLFLTRCASWRHNQLDDVAHHHRYVVYSPRLEHRRRGLEEAAIRRIPTLRYNHEKAKKAAVASECAVCLGEFSEGERLRRLPACLHAFHIDCIDAWLHATANCPLCRADVVAEHRVIDIASPASPSPPGGDTAEVPAAARVAMSMGDECIDHERPWGVQQPMRRSLSLDSCSDKHLYLALQSAMRHQHQHSALLQGEEEGAKFGESSTAAGSPAAAASGGRRLRRSFFSFSHGRSSRSAILPLPV</sequence>
<keyword evidence="10" id="KW-0472">Membrane</keyword>
<keyword evidence="4" id="KW-0808">Transferase</keyword>
<organism evidence="12">
    <name type="scientific">Brachypodium distachyon</name>
    <name type="common">Purple false brome</name>
    <name type="synonym">Trachynia distachya</name>
    <dbReference type="NCBI Taxonomy" id="15368"/>
    <lineage>
        <taxon>Eukaryota</taxon>
        <taxon>Viridiplantae</taxon>
        <taxon>Streptophyta</taxon>
        <taxon>Embryophyta</taxon>
        <taxon>Tracheophyta</taxon>
        <taxon>Spermatophyta</taxon>
        <taxon>Magnoliopsida</taxon>
        <taxon>Liliopsida</taxon>
        <taxon>Poales</taxon>
        <taxon>Poaceae</taxon>
        <taxon>BOP clade</taxon>
        <taxon>Pooideae</taxon>
        <taxon>Stipodae</taxon>
        <taxon>Brachypodieae</taxon>
        <taxon>Brachypodium</taxon>
    </lineage>
</organism>
<dbReference type="Gene3D" id="3.30.40.10">
    <property type="entry name" value="Zinc/RING finger domain, C3HC4 (zinc finger)"/>
    <property type="match status" value="1"/>
</dbReference>
<evidence type="ECO:0000256" key="6">
    <source>
        <dbReference type="ARBA" id="ARBA00022771"/>
    </source>
</evidence>
<evidence type="ECO:0000256" key="9">
    <source>
        <dbReference type="PROSITE-ProRule" id="PRU00175"/>
    </source>
</evidence>
<dbReference type="PROSITE" id="PS50089">
    <property type="entry name" value="ZF_RING_2"/>
    <property type="match status" value="1"/>
</dbReference>
<dbReference type="AlphaFoldDB" id="A0A2K2CWR4"/>
<feature type="domain" description="RING-type" evidence="11">
    <location>
        <begin position="106"/>
        <end position="148"/>
    </location>
</feature>
<dbReference type="ExpressionAtlas" id="A0A2K2CWR4">
    <property type="expression patterns" value="baseline and differential"/>
</dbReference>
<keyword evidence="14" id="KW-1185">Reference proteome</keyword>
<evidence type="ECO:0000256" key="7">
    <source>
        <dbReference type="ARBA" id="ARBA00022786"/>
    </source>
</evidence>
<dbReference type="PANTHER" id="PTHR46913">
    <property type="entry name" value="RING-H2 FINGER PROTEIN ATL16"/>
    <property type="match status" value="1"/>
</dbReference>
<dbReference type="InParanoid" id="A0A2K2CWR4"/>
<dbReference type="GO" id="GO:0016567">
    <property type="term" value="P:protein ubiquitination"/>
    <property type="evidence" value="ECO:0007669"/>
    <property type="project" value="InterPro"/>
</dbReference>
<evidence type="ECO:0000256" key="1">
    <source>
        <dbReference type="ARBA" id="ARBA00000900"/>
    </source>
</evidence>
<evidence type="ECO:0000256" key="2">
    <source>
        <dbReference type="ARBA" id="ARBA00004906"/>
    </source>
</evidence>
<dbReference type="OrthoDB" id="8062037at2759"/>
<evidence type="ECO:0000256" key="10">
    <source>
        <dbReference type="SAM" id="Phobius"/>
    </source>
</evidence>
<feature type="transmembrane region" description="Helical" evidence="10">
    <location>
        <begin position="21"/>
        <end position="44"/>
    </location>
</feature>
<accession>A0A2K2CWR4</accession>
<protein>
    <recommendedName>
        <fullName evidence="3">RING-type E3 ubiquitin transferase</fullName>
        <ecNumber evidence="3">2.3.2.27</ecNumber>
    </recommendedName>
</protein>
<evidence type="ECO:0000313" key="12">
    <source>
        <dbReference type="EMBL" id="PNT66465.1"/>
    </source>
</evidence>
<dbReference type="PANTHER" id="PTHR46913:SF17">
    <property type="entry name" value="RING-TYPE E3 UBIQUITIN TRANSFERASE"/>
    <property type="match status" value="1"/>
</dbReference>
<dbReference type="SUPFAM" id="SSF57850">
    <property type="entry name" value="RING/U-box"/>
    <property type="match status" value="1"/>
</dbReference>
<dbReference type="Gramene" id="PNT66465">
    <property type="protein sequence ID" value="PNT66465"/>
    <property type="gene ID" value="BRADI_3g12560v3"/>
</dbReference>
<keyword evidence="6 9" id="KW-0863">Zinc-finger</keyword>
<dbReference type="InterPro" id="IPR044600">
    <property type="entry name" value="ATL1/ATL16-like"/>
</dbReference>
<reference evidence="12" key="2">
    <citation type="submission" date="2017-06" db="EMBL/GenBank/DDBJ databases">
        <title>WGS assembly of Brachypodium distachyon.</title>
        <authorList>
            <consortium name="The International Brachypodium Initiative"/>
            <person name="Lucas S."/>
            <person name="Harmon-Smith M."/>
            <person name="Lail K."/>
            <person name="Tice H."/>
            <person name="Grimwood J."/>
            <person name="Bruce D."/>
            <person name="Barry K."/>
            <person name="Shu S."/>
            <person name="Lindquist E."/>
            <person name="Wang M."/>
            <person name="Pitluck S."/>
            <person name="Vogel J.P."/>
            <person name="Garvin D.F."/>
            <person name="Mockler T.C."/>
            <person name="Schmutz J."/>
            <person name="Rokhsar D."/>
            <person name="Bevan M.W."/>
        </authorList>
    </citation>
    <scope>NUCLEOTIDE SEQUENCE</scope>
    <source>
        <strain evidence="12">Bd21</strain>
    </source>
</reference>
<keyword evidence="10" id="KW-1133">Transmembrane helix</keyword>
<evidence type="ECO:0000313" key="14">
    <source>
        <dbReference type="Proteomes" id="UP000008810"/>
    </source>
</evidence>
<dbReference type="CDD" id="cd16461">
    <property type="entry name" value="RING-H2_EL5-like"/>
    <property type="match status" value="1"/>
</dbReference>
<dbReference type="InterPro" id="IPR013083">
    <property type="entry name" value="Znf_RING/FYVE/PHD"/>
</dbReference>
<evidence type="ECO:0000256" key="5">
    <source>
        <dbReference type="ARBA" id="ARBA00022723"/>
    </source>
</evidence>
<dbReference type="FunFam" id="3.30.40.10:FF:000456">
    <property type="entry name" value="RING-H2 finger protein ATL16"/>
    <property type="match status" value="1"/>
</dbReference>
<evidence type="ECO:0000256" key="3">
    <source>
        <dbReference type="ARBA" id="ARBA00012483"/>
    </source>
</evidence>
<evidence type="ECO:0000313" key="13">
    <source>
        <dbReference type="EnsemblPlants" id="PNT66465"/>
    </source>
</evidence>
<keyword evidence="5" id="KW-0479">Metal-binding</keyword>